<dbReference type="GO" id="GO:0016874">
    <property type="term" value="F:ligase activity"/>
    <property type="evidence" value="ECO:0007669"/>
    <property type="project" value="UniProtKB-KW"/>
</dbReference>
<dbReference type="GO" id="GO:0004113">
    <property type="term" value="F:2',3'-cyclic-nucleotide 3'-phosphodiesterase activity"/>
    <property type="evidence" value="ECO:0007669"/>
    <property type="project" value="InterPro"/>
</dbReference>
<reference evidence="3" key="2">
    <citation type="journal article" date="2016" name="Genome Announc.">
        <title>Draft Genome Sequences of Two Novel Amoeba-Resistant Intranuclear Bacteria, 'Candidatus Berkiella cookevillensis' and 'Candidatus Berkiella aquae'.</title>
        <authorList>
            <person name="Mehari Y.T."/>
            <person name="Arivett B.A."/>
            <person name="Farone A.L."/>
            <person name="Gunderson J.H."/>
            <person name="Farone M.B."/>
        </authorList>
    </citation>
    <scope>NUCLEOTIDE SEQUENCE</scope>
    <source>
        <strain evidence="3">CC99</strain>
    </source>
</reference>
<organism evidence="2">
    <name type="scientific">Candidatus Berkiella cookevillensis</name>
    <dbReference type="NCBI Taxonomy" id="437022"/>
    <lineage>
        <taxon>Bacteria</taxon>
        <taxon>Pseudomonadati</taxon>
        <taxon>Pseudomonadota</taxon>
        <taxon>Gammaproteobacteria</taxon>
        <taxon>Candidatus Berkiellales</taxon>
        <taxon>Candidatus Berkiellaceae</taxon>
        <taxon>Candidatus Berkiella</taxon>
    </lineage>
</organism>
<reference evidence="3" key="3">
    <citation type="submission" date="2021-06" db="EMBL/GenBank/DDBJ databases">
        <title>Genomic Description and Analysis of Intracellular Bacteria, Candidatus Berkiella cookevillensis and Candidatus Berkiella aquae.</title>
        <authorList>
            <person name="Kidane D.T."/>
            <person name="Mehari Y.T."/>
            <person name="Rice F.C."/>
            <person name="Arivett B.A."/>
            <person name="Farone A.L."/>
            <person name="Berk S.G."/>
            <person name="Farone M.B."/>
        </authorList>
    </citation>
    <scope>NUCLEOTIDE SEQUENCE</scope>
    <source>
        <strain evidence="3">CC99</strain>
    </source>
</reference>
<evidence type="ECO:0000313" key="3">
    <source>
        <dbReference type="EMBL" id="MCS5708672.1"/>
    </source>
</evidence>
<dbReference type="GO" id="GO:0008664">
    <property type="term" value="F:RNA 2',3'-cyclic 3'-phosphodiesterase activity"/>
    <property type="evidence" value="ECO:0007669"/>
    <property type="project" value="InterPro"/>
</dbReference>
<reference evidence="2" key="1">
    <citation type="submission" date="2015-09" db="EMBL/GenBank/DDBJ databases">
        <title>Draft Genome Sequences of Two Novel Amoeba-resistant Intranuclear Bacteria, Candidatus Berkiella cookevillensis and Candidatus Berkiella aquae.</title>
        <authorList>
            <person name="Mehari Y.T."/>
            <person name="Arivett B.A."/>
            <person name="Farone A.L."/>
            <person name="Gunderson J.H."/>
            <person name="Farone M.B."/>
        </authorList>
    </citation>
    <scope>NUCLEOTIDE SEQUENCE [LARGE SCALE GENOMIC DNA]</scope>
    <source>
        <strain evidence="2">CC99</strain>
    </source>
</reference>
<dbReference type="InterPro" id="IPR004175">
    <property type="entry name" value="RNA_CPDase"/>
</dbReference>
<gene>
    <name evidence="3" type="ORF">CC99x_007095</name>
    <name evidence="2" type="ORF">CC99x_01680</name>
</gene>
<proteinExistence type="predicted"/>
<keyword evidence="4" id="KW-1185">Reference proteome</keyword>
<name>A0A0Q9YN41_9GAMM</name>
<dbReference type="RefSeq" id="WP_057624767.1">
    <property type="nucleotide sequence ID" value="NZ_LKHV02000001.1"/>
</dbReference>
<dbReference type="PANTHER" id="PTHR35561">
    <property type="entry name" value="RNA 2',3'-CYCLIC PHOSPHODIESTERASE"/>
    <property type="match status" value="1"/>
</dbReference>
<dbReference type="AlphaFoldDB" id="A0A0Q9YN41"/>
<evidence type="ECO:0000313" key="4">
    <source>
        <dbReference type="Proteomes" id="UP000051494"/>
    </source>
</evidence>
<dbReference type="OrthoDB" id="7061261at2"/>
<evidence type="ECO:0000313" key="2">
    <source>
        <dbReference type="EMBL" id="KRG18238.1"/>
    </source>
</evidence>
<dbReference type="Gene3D" id="3.90.1140.10">
    <property type="entry name" value="Cyclic phosphodiesterase"/>
    <property type="match status" value="1"/>
</dbReference>
<keyword evidence="1" id="KW-0378">Hydrolase</keyword>
<dbReference type="EMBL" id="LKHV02000001">
    <property type="protein sequence ID" value="MCS5708672.1"/>
    <property type="molecule type" value="Genomic_DNA"/>
</dbReference>
<evidence type="ECO:0000256" key="1">
    <source>
        <dbReference type="ARBA" id="ARBA00022801"/>
    </source>
</evidence>
<comment type="caution">
    <text evidence="2">The sequence shown here is derived from an EMBL/GenBank/DDBJ whole genome shotgun (WGS) entry which is preliminary data.</text>
</comment>
<dbReference type="InterPro" id="IPR009097">
    <property type="entry name" value="Cyclic_Pdiesterase"/>
</dbReference>
<protein>
    <submittedName>
        <fullName evidence="2">2',5' RNA ligase family</fullName>
    </submittedName>
    <submittedName>
        <fullName evidence="3">2'-5' RNA ligase family protein</fullName>
    </submittedName>
</protein>
<dbReference type="SUPFAM" id="SSF55144">
    <property type="entry name" value="LigT-like"/>
    <property type="match status" value="1"/>
</dbReference>
<dbReference type="EMBL" id="LKHV01000008">
    <property type="protein sequence ID" value="KRG18238.1"/>
    <property type="molecule type" value="Genomic_DNA"/>
</dbReference>
<sequence length="195" mass="22515">MNVNIFFAAVPNPDNRQLLSQKILQCEAKRSSQLKIDWSHLTDLHITLGYLSGVQDIDLRAIAQSFLFLNQTSKFLATIKDVRIFGNAIVLRMEPYQTFLGLFKKMKQQLQVTLQNKYQFKEHDRFDAHITIGRIQAPRTLTPPQKLQLCNIVAEQFANTTIVIQQVALMQRIPEHLLRNAKSAQYQALQGYNFK</sequence>
<dbReference type="Proteomes" id="UP000051494">
    <property type="component" value="Unassembled WGS sequence"/>
</dbReference>
<keyword evidence="2" id="KW-0436">Ligase</keyword>
<accession>A0A0Q9YN41</accession>
<dbReference type="PANTHER" id="PTHR35561:SF1">
    <property type="entry name" value="RNA 2',3'-CYCLIC PHOSPHODIESTERASE"/>
    <property type="match status" value="1"/>
</dbReference>
<dbReference type="STRING" id="437022.CC99x_01680"/>